<organism evidence="2 3">
    <name type="scientific">Psychrobacillus vulpis</name>
    <dbReference type="NCBI Taxonomy" id="2325572"/>
    <lineage>
        <taxon>Bacteria</taxon>
        <taxon>Bacillati</taxon>
        <taxon>Bacillota</taxon>
        <taxon>Bacilli</taxon>
        <taxon>Bacillales</taxon>
        <taxon>Bacillaceae</taxon>
        <taxon>Psychrobacillus</taxon>
    </lineage>
</organism>
<keyword evidence="1" id="KW-0812">Transmembrane</keyword>
<protein>
    <submittedName>
        <fullName evidence="2">DUF3267 domain-containing protein</fullName>
    </submittedName>
</protein>
<feature type="transmembrane region" description="Helical" evidence="1">
    <location>
        <begin position="62"/>
        <end position="82"/>
    </location>
</feature>
<evidence type="ECO:0000313" key="2">
    <source>
        <dbReference type="EMBL" id="TQR15683.1"/>
    </source>
</evidence>
<proteinExistence type="predicted"/>
<feature type="transmembrane region" description="Helical" evidence="1">
    <location>
        <begin position="31"/>
        <end position="50"/>
    </location>
</feature>
<comment type="caution">
    <text evidence="2">The sequence shown here is derived from an EMBL/GenBank/DDBJ whole genome shotgun (WGS) entry which is preliminary data.</text>
</comment>
<sequence>MIFWFQNLPKISLDLSEWKPFIKNIWFRKHYMKFVYLLMVTFFLVPYWFFGGNFNHMTNFPLILIIVLVFLIHEALHILVINNKGDISLTFRGIYFWLNTNAILSKKRFLVFMSLPFIVLSVIPAITSFFVSGDSKALILFISWFNLIISSSDIVNSILILLKPNKSVFYRGYYRVES</sequence>
<reference evidence="2 3" key="1">
    <citation type="submission" date="2019-06" db="EMBL/GenBank/DDBJ databases">
        <title>Psychrobacillus vulpis sp. nov., a new species isolated from feces of a red fox that inhabits in The Tablas de Daimiel Natural Park, Albacete, Spain.</title>
        <authorList>
            <person name="Rodriguez M."/>
            <person name="Reina J.C."/>
            <person name="Bejar V."/>
            <person name="Llamas I."/>
        </authorList>
    </citation>
    <scope>NUCLEOTIDE SEQUENCE [LARGE SCALE GENOMIC DNA]</scope>
    <source>
        <strain evidence="2 3">Z8</strain>
    </source>
</reference>
<feature type="transmembrane region" description="Helical" evidence="1">
    <location>
        <begin position="109"/>
        <end position="131"/>
    </location>
</feature>
<dbReference type="EMBL" id="VDGI01000043">
    <property type="protein sequence ID" value="TQR15683.1"/>
    <property type="molecule type" value="Genomic_DNA"/>
</dbReference>
<dbReference type="AlphaFoldDB" id="A0A544TDZ4"/>
<dbReference type="OrthoDB" id="2864624at2"/>
<dbReference type="RefSeq" id="WP_142644296.1">
    <property type="nucleotide sequence ID" value="NZ_VDGI01000043.1"/>
</dbReference>
<keyword evidence="1" id="KW-0472">Membrane</keyword>
<keyword evidence="1" id="KW-1133">Transmembrane helix</keyword>
<evidence type="ECO:0000313" key="3">
    <source>
        <dbReference type="Proteomes" id="UP000316626"/>
    </source>
</evidence>
<name>A0A544TDZ4_9BACI</name>
<evidence type="ECO:0000256" key="1">
    <source>
        <dbReference type="SAM" id="Phobius"/>
    </source>
</evidence>
<dbReference type="Pfam" id="PF11667">
    <property type="entry name" value="DUF3267"/>
    <property type="match status" value="1"/>
</dbReference>
<gene>
    <name evidence="2" type="ORF">FG384_19205</name>
</gene>
<dbReference type="Proteomes" id="UP000316626">
    <property type="component" value="Unassembled WGS sequence"/>
</dbReference>
<feature type="transmembrane region" description="Helical" evidence="1">
    <location>
        <begin position="137"/>
        <end position="162"/>
    </location>
</feature>
<dbReference type="InterPro" id="IPR021683">
    <property type="entry name" value="DUF3267"/>
</dbReference>
<accession>A0A544TDZ4</accession>
<keyword evidence="3" id="KW-1185">Reference proteome</keyword>